<evidence type="ECO:0000313" key="9">
    <source>
        <dbReference type="Proteomes" id="UP000642094"/>
    </source>
</evidence>
<evidence type="ECO:0000256" key="3">
    <source>
        <dbReference type="ARBA" id="ARBA00022989"/>
    </source>
</evidence>
<dbReference type="PANTHER" id="PTHR30518">
    <property type="entry name" value="ENDOLYTIC MUREIN TRANSGLYCOSYLASE"/>
    <property type="match status" value="1"/>
</dbReference>
<dbReference type="CDD" id="cd08010">
    <property type="entry name" value="MltG_like"/>
    <property type="match status" value="1"/>
</dbReference>
<dbReference type="Gene3D" id="3.30.160.60">
    <property type="entry name" value="Classic Zinc Finger"/>
    <property type="match status" value="1"/>
</dbReference>
<proteinExistence type="inferred from homology"/>
<keyword evidence="3 7" id="KW-1133">Transmembrane helix</keyword>
<evidence type="ECO:0000256" key="7">
    <source>
        <dbReference type="HAMAP-Rule" id="MF_02065"/>
    </source>
</evidence>
<dbReference type="NCBIfam" id="TIGR00247">
    <property type="entry name" value="endolytic transglycosylase MltG"/>
    <property type="match status" value="1"/>
</dbReference>
<protein>
    <recommendedName>
        <fullName evidence="7">Endolytic murein transglycosylase</fullName>
        <ecNumber evidence="7">4.2.2.29</ecNumber>
    </recommendedName>
    <alternativeName>
        <fullName evidence="7">Peptidoglycan lytic transglycosylase</fullName>
    </alternativeName>
    <alternativeName>
        <fullName evidence="7">Peptidoglycan polymerization terminase</fullName>
    </alternativeName>
</protein>
<keyword evidence="9" id="KW-1185">Reference proteome</keyword>
<reference evidence="8 9" key="1">
    <citation type="journal article" date="2020" name="ISME J.">
        <title>Comparative genomics reveals insights into cyanobacterial evolution and habitat adaptation.</title>
        <authorList>
            <person name="Chen M.Y."/>
            <person name="Teng W.K."/>
            <person name="Zhao L."/>
            <person name="Hu C.X."/>
            <person name="Zhou Y.K."/>
            <person name="Han B.P."/>
            <person name="Song L.R."/>
            <person name="Shu W.S."/>
        </authorList>
    </citation>
    <scope>NUCLEOTIDE SEQUENCE [LARGE SCALE GENOMIC DNA]</scope>
    <source>
        <strain evidence="8 9">FACHB-723</strain>
    </source>
</reference>
<comment type="similarity">
    <text evidence="7">Belongs to the transglycosylase MltG family.</text>
</comment>
<feature type="transmembrane region" description="Helical" evidence="7">
    <location>
        <begin position="7"/>
        <end position="32"/>
    </location>
</feature>
<evidence type="ECO:0000313" key="8">
    <source>
        <dbReference type="EMBL" id="MBD2187282.1"/>
    </source>
</evidence>
<dbReference type="HAMAP" id="MF_02065">
    <property type="entry name" value="MltG"/>
    <property type="match status" value="1"/>
</dbReference>
<keyword evidence="1 7" id="KW-1003">Cell membrane</keyword>
<gene>
    <name evidence="7 8" type="primary">mltG</name>
    <name evidence="8" type="ORF">H6F41_03865</name>
</gene>
<dbReference type="Proteomes" id="UP000642094">
    <property type="component" value="Unassembled WGS sequence"/>
</dbReference>
<dbReference type="Gene3D" id="3.30.1490.480">
    <property type="entry name" value="Endolytic murein transglycosylase"/>
    <property type="match status" value="1"/>
</dbReference>
<comment type="catalytic activity">
    <reaction evidence="7">
        <text>a peptidoglycan chain = a peptidoglycan chain with N-acetyl-1,6-anhydromuramyl-[peptide] at the reducing end + a peptidoglycan chain with N-acetylglucosamine at the non-reducing end.</text>
        <dbReference type="EC" id="4.2.2.29"/>
    </reaction>
</comment>
<accession>A0ABR7ZU18</accession>
<dbReference type="EMBL" id="JACJQB010000004">
    <property type="protein sequence ID" value="MBD2187282.1"/>
    <property type="molecule type" value="Genomic_DNA"/>
</dbReference>
<evidence type="ECO:0000256" key="4">
    <source>
        <dbReference type="ARBA" id="ARBA00023136"/>
    </source>
</evidence>
<evidence type="ECO:0000256" key="2">
    <source>
        <dbReference type="ARBA" id="ARBA00022692"/>
    </source>
</evidence>
<comment type="function">
    <text evidence="7">Functions as a peptidoglycan terminase that cleaves nascent peptidoglycan strands endolytically to terminate their elongation.</text>
</comment>
<feature type="site" description="Important for catalytic activity" evidence="7">
    <location>
        <position position="232"/>
    </location>
</feature>
<organism evidence="8 9">
    <name type="scientific">Pseudanabaena mucicola FACHB-723</name>
    <dbReference type="NCBI Taxonomy" id="2692860"/>
    <lineage>
        <taxon>Bacteria</taxon>
        <taxon>Bacillati</taxon>
        <taxon>Cyanobacteriota</taxon>
        <taxon>Cyanophyceae</taxon>
        <taxon>Pseudanabaenales</taxon>
        <taxon>Pseudanabaenaceae</taxon>
        <taxon>Pseudanabaena</taxon>
    </lineage>
</organism>
<dbReference type="Pfam" id="PF02618">
    <property type="entry name" value="YceG"/>
    <property type="match status" value="1"/>
</dbReference>
<dbReference type="PANTHER" id="PTHR30518:SF2">
    <property type="entry name" value="ENDOLYTIC MUREIN TRANSGLYCOSYLASE"/>
    <property type="match status" value="1"/>
</dbReference>
<dbReference type="EC" id="4.2.2.29" evidence="7"/>
<keyword evidence="6 7" id="KW-0961">Cell wall biogenesis/degradation</keyword>
<comment type="subcellular location">
    <subcellularLocation>
        <location evidence="7">Cell membrane</location>
        <topology evidence="7">Single-pass membrane protein</topology>
    </subcellularLocation>
</comment>
<comment type="caution">
    <text evidence="8">The sequence shown here is derived from an EMBL/GenBank/DDBJ whole genome shotgun (WGS) entry which is preliminary data.</text>
</comment>
<keyword evidence="2 7" id="KW-0812">Transmembrane</keyword>
<dbReference type="InterPro" id="IPR003770">
    <property type="entry name" value="MLTG-like"/>
</dbReference>
<keyword evidence="4 7" id="KW-0472">Membrane</keyword>
<sequence>MPKKSSNWLFFGVALPATIIFTGIASSAWWLWASAAPSSFGSKIRLTITDGMPTQAIAQELEAAGVIRSSLALRIWLQWQTLRGSNAGALRSGTYDFMTNQPLSEVVGKIQSDQSTEVRFTIPEGWSIAQMASLFEAQGFFKAEEFVLAAQRTSPRRRPWIPEDLPSLEGFLFPDTYQILPSEATPDRIIDLMLDRFEQVALPIYNEDQSGNPKNKISLKDWVTLASIVEKEAVLESERRLIAGVFWNRLKQNKRLESDPTVEYGLNIRQTREKPLTLSQVRTESPYNTYLNEGLPPGAIASVGLASLKATLEPANTDYFFFVARYDGSHVFSRTLEDHEKALQEIDKKIQQQTPKQ</sequence>
<evidence type="ECO:0000256" key="1">
    <source>
        <dbReference type="ARBA" id="ARBA00022475"/>
    </source>
</evidence>
<name>A0ABR7ZU18_9CYAN</name>
<keyword evidence="5 7" id="KW-0456">Lyase</keyword>
<evidence type="ECO:0000256" key="6">
    <source>
        <dbReference type="ARBA" id="ARBA00023316"/>
    </source>
</evidence>
<evidence type="ECO:0000256" key="5">
    <source>
        <dbReference type="ARBA" id="ARBA00023239"/>
    </source>
</evidence>